<dbReference type="EMBL" id="JAWLIP010000001">
    <property type="protein sequence ID" value="MDV6224938.1"/>
    <property type="molecule type" value="Genomic_DNA"/>
</dbReference>
<evidence type="ECO:0000256" key="3">
    <source>
        <dbReference type="ARBA" id="ARBA00022806"/>
    </source>
</evidence>
<name>A0ABU4AFB3_9HYPH</name>
<dbReference type="InterPro" id="IPR027417">
    <property type="entry name" value="P-loop_NTPase"/>
</dbReference>
<accession>A0ABU4AFB3</accession>
<keyword evidence="3" id="KW-0347">Helicase</keyword>
<dbReference type="Proteomes" id="UP001185659">
    <property type="component" value="Unassembled WGS sequence"/>
</dbReference>
<evidence type="ECO:0000256" key="2">
    <source>
        <dbReference type="ARBA" id="ARBA00022801"/>
    </source>
</evidence>
<dbReference type="RefSeq" id="WP_317560244.1">
    <property type="nucleotide sequence ID" value="NZ_JAWLIP010000001.1"/>
</dbReference>
<dbReference type="SUPFAM" id="SSF52540">
    <property type="entry name" value="P-loop containing nucleoside triphosphate hydrolases"/>
    <property type="match status" value="1"/>
</dbReference>
<feature type="domain" description="UvrD-like helicase ATP-binding" evidence="6">
    <location>
        <begin position="114"/>
        <end position="164"/>
    </location>
</feature>
<evidence type="ECO:0000256" key="5">
    <source>
        <dbReference type="ARBA" id="ARBA00034923"/>
    </source>
</evidence>
<organism evidence="7 8">
    <name type="scientific">Nitratireductor aquimarinus</name>
    <dbReference type="NCBI Taxonomy" id="889300"/>
    <lineage>
        <taxon>Bacteria</taxon>
        <taxon>Pseudomonadati</taxon>
        <taxon>Pseudomonadota</taxon>
        <taxon>Alphaproteobacteria</taxon>
        <taxon>Hyphomicrobiales</taxon>
        <taxon>Phyllobacteriaceae</taxon>
        <taxon>Nitratireductor</taxon>
    </lineage>
</organism>
<comment type="caution">
    <text evidence="7">The sequence shown here is derived from an EMBL/GenBank/DDBJ whole genome shotgun (WGS) entry which is preliminary data.</text>
</comment>
<dbReference type="PANTHER" id="PTHR11070:SF2">
    <property type="entry name" value="ATP-DEPENDENT DNA HELICASE SRS2"/>
    <property type="match status" value="1"/>
</dbReference>
<proteinExistence type="predicted"/>
<protein>
    <recommendedName>
        <fullName evidence="5">DNA 3'-5' helicase II</fullName>
    </recommendedName>
</protein>
<keyword evidence="8" id="KW-1185">Reference proteome</keyword>
<dbReference type="Gene3D" id="3.40.50.300">
    <property type="entry name" value="P-loop containing nucleotide triphosphate hydrolases"/>
    <property type="match status" value="1"/>
</dbReference>
<dbReference type="InterPro" id="IPR014016">
    <property type="entry name" value="UvrD-like_ATP-bd"/>
</dbReference>
<keyword evidence="1" id="KW-0547">Nucleotide-binding</keyword>
<sequence length="474" mass="50627">MVGVPDILQAQRGHVIAPAGCGKTELIAKTIVQAEGKPVLVLTHTTAGVAALRQRLHRDGVPASNYRLNTIAGWALTIISMFPERAGYLHDPQNAPNYTAVQNAVGGLCASGAINSEIAATYSRVLVDEYQDCSVSQHLITSGLANAIPTVVFGDPMQAIFGFGGDPLPDWTKQVVPTFPELGRLDIPWRWNNACANDLGAWLLAVRGALEAGQTIDLRTLPSRVAWHPLGADQNANAAAQIALQYDIAKTNPRETILIIGDSMQAVSRHNFASRARGVGVVEPVDLRDVVGDANQMDGKSGQELLDACIGFLIKVMTNVYGDKLNGRVQSILGNRNRTPPTAPEVAATSLVQGGGYIEAVQFLKAMAGDRDRRVYRQSAFNIMVQALQIAMTTPGSSLPAAIAGLREQRRHAGRVIPPKAVGSTLLLKGLEADHVVILDADRPGNAMSKEHLYVALTRGARSVSVFSRSPTLP</sequence>
<evidence type="ECO:0000256" key="1">
    <source>
        <dbReference type="ARBA" id="ARBA00022741"/>
    </source>
</evidence>
<gene>
    <name evidence="7" type="ORF">R2G56_01445</name>
</gene>
<evidence type="ECO:0000313" key="7">
    <source>
        <dbReference type="EMBL" id="MDV6224938.1"/>
    </source>
</evidence>
<dbReference type="InterPro" id="IPR000212">
    <property type="entry name" value="DNA_helicase_UvrD/REP"/>
</dbReference>
<dbReference type="Pfam" id="PF00580">
    <property type="entry name" value="UvrD-helicase"/>
    <property type="match status" value="1"/>
</dbReference>
<reference evidence="7 8" key="1">
    <citation type="submission" date="2023-10" db="EMBL/GenBank/DDBJ databases">
        <authorList>
            <person name="Venkata Ramana C."/>
            <person name="Sasikala C."/>
            <person name="Dhurka M."/>
        </authorList>
    </citation>
    <scope>NUCLEOTIDE SEQUENCE [LARGE SCALE GENOMIC DNA]</scope>
    <source>
        <strain evidence="7 8">KCTC 32151</strain>
    </source>
</reference>
<evidence type="ECO:0000259" key="6">
    <source>
        <dbReference type="Pfam" id="PF00580"/>
    </source>
</evidence>
<evidence type="ECO:0000256" key="4">
    <source>
        <dbReference type="ARBA" id="ARBA00022840"/>
    </source>
</evidence>
<keyword evidence="2" id="KW-0378">Hydrolase</keyword>
<dbReference type="PANTHER" id="PTHR11070">
    <property type="entry name" value="UVRD / RECB / PCRA DNA HELICASE FAMILY MEMBER"/>
    <property type="match status" value="1"/>
</dbReference>
<evidence type="ECO:0000313" key="8">
    <source>
        <dbReference type="Proteomes" id="UP001185659"/>
    </source>
</evidence>
<keyword evidence="4" id="KW-0067">ATP-binding</keyword>